<evidence type="ECO:0000313" key="2">
    <source>
        <dbReference type="EMBL" id="MCW1912419.1"/>
    </source>
</evidence>
<feature type="signal peptide" evidence="1">
    <location>
        <begin position="1"/>
        <end position="19"/>
    </location>
</feature>
<organism evidence="2 3">
    <name type="scientific">Luteolibacter rhizosphaerae</name>
    <dbReference type="NCBI Taxonomy" id="2989719"/>
    <lineage>
        <taxon>Bacteria</taxon>
        <taxon>Pseudomonadati</taxon>
        <taxon>Verrucomicrobiota</taxon>
        <taxon>Verrucomicrobiia</taxon>
        <taxon>Verrucomicrobiales</taxon>
        <taxon>Verrucomicrobiaceae</taxon>
        <taxon>Luteolibacter</taxon>
    </lineage>
</organism>
<keyword evidence="3" id="KW-1185">Reference proteome</keyword>
<evidence type="ECO:0000256" key="1">
    <source>
        <dbReference type="SAM" id="SignalP"/>
    </source>
</evidence>
<name>A0ABT3FYW0_9BACT</name>
<reference evidence="2" key="1">
    <citation type="submission" date="2022-10" db="EMBL/GenBank/DDBJ databases">
        <title>Luteolibacter sp. GHJ8, whole genome shotgun sequencing project.</title>
        <authorList>
            <person name="Zhao G."/>
            <person name="Shen L."/>
        </authorList>
    </citation>
    <scope>NUCLEOTIDE SEQUENCE</scope>
    <source>
        <strain evidence="2">GHJ8</strain>
    </source>
</reference>
<evidence type="ECO:0000313" key="3">
    <source>
        <dbReference type="Proteomes" id="UP001165653"/>
    </source>
</evidence>
<gene>
    <name evidence="2" type="ORF">OJ996_02470</name>
</gene>
<dbReference type="NCBIfam" id="NF038134">
    <property type="entry name" value="choice_anch_M"/>
    <property type="match status" value="1"/>
</dbReference>
<accession>A0ABT3FYW0</accession>
<proteinExistence type="predicted"/>
<feature type="chain" id="PRO_5045249255" evidence="1">
    <location>
        <begin position="20"/>
        <end position="555"/>
    </location>
</feature>
<dbReference type="NCBIfam" id="TIGR03769">
    <property type="entry name" value="P_ac_wall_RPT"/>
    <property type="match status" value="1"/>
</dbReference>
<keyword evidence="1" id="KW-0732">Signal</keyword>
<comment type="caution">
    <text evidence="2">The sequence shown here is derived from an EMBL/GenBank/DDBJ whole genome shotgun (WGS) entry which is preliminary data.</text>
</comment>
<protein>
    <submittedName>
        <fullName evidence="2">Choice-of-anchor M domain-containing protein</fullName>
    </submittedName>
</protein>
<dbReference type="EMBL" id="JAPDDR010000001">
    <property type="protein sequence ID" value="MCW1912419.1"/>
    <property type="molecule type" value="Genomic_DNA"/>
</dbReference>
<dbReference type="Proteomes" id="UP001165653">
    <property type="component" value="Unassembled WGS sequence"/>
</dbReference>
<sequence>MPGRLLPLLLLAPALAASAASPRMDLLYGHYEIHLDYQPVPGNPDAGWNFSVSYDRDDDFSSQDGVVRMDPDSTVILASPATARVVPTPPGTFSRFGPAGTPLWVLPQNLLSGTPYLGVRTTMAAGLFQARVGNSYSPNAQGSVSMRLVSMTGTGPAAGGQFATWKTESLGTTVFSFDSTDGIGAADEIPTIPVSSHTHYNWGFTKPGTYELTFEAKGKLMPAHGNVLTSARRTFRFAVPFSSSVAAGASVRVLPALAVANPAESVAYPPDRVMIEARQPAAAHPLLPGAQWQVPMSFGTGPLTMANGVGIDPALVSAGLPASAQTGLGLKIVSFSGPGNFAFLDGSTALADGVGDVLPLDPGTTRNLVAAFTAKGIFRLGVLVEGVPESTGPFTLVFGSGLGVDFTYQDWSASFEAAANLAPGTLADPQADPDRDGLTNSAEFLLFWHGLDPSRPDARLQPALTRDGAGRPAFPFLRDTYKDPLNGSSWQLRPGRSADLHAWHYRSPQSPGFPMELFENGAEEGNAWGRIMKRRLDDLSANPSRAFFRFDVTGP</sequence>
<dbReference type="InterPro" id="IPR022435">
    <property type="entry name" value="Surface-anchored_actinobac"/>
</dbReference>
<dbReference type="RefSeq" id="WP_264510791.1">
    <property type="nucleotide sequence ID" value="NZ_JAPDDR010000001.1"/>
</dbReference>